<keyword evidence="2 8" id="KW-0813">Transport</keyword>
<dbReference type="GO" id="GO:0005886">
    <property type="term" value="C:plasma membrane"/>
    <property type="evidence" value="ECO:0007669"/>
    <property type="project" value="UniProtKB-SubCell"/>
</dbReference>
<proteinExistence type="inferred from homology"/>
<gene>
    <name evidence="10" type="ORF">GKZ89_13550</name>
</gene>
<dbReference type="CDD" id="cd06261">
    <property type="entry name" value="TM_PBP2"/>
    <property type="match status" value="1"/>
</dbReference>
<organism evidence="10 11">
    <name type="scientific">Metabacillus mangrovi</name>
    <dbReference type="NCBI Taxonomy" id="1491830"/>
    <lineage>
        <taxon>Bacteria</taxon>
        <taxon>Bacillati</taxon>
        <taxon>Bacillota</taxon>
        <taxon>Bacilli</taxon>
        <taxon>Bacillales</taxon>
        <taxon>Bacillaceae</taxon>
        <taxon>Metabacillus</taxon>
    </lineage>
</organism>
<feature type="transmembrane region" description="Helical" evidence="8">
    <location>
        <begin position="12"/>
        <end position="30"/>
    </location>
</feature>
<evidence type="ECO:0000313" key="10">
    <source>
        <dbReference type="EMBL" id="MTH54423.1"/>
    </source>
</evidence>
<dbReference type="Gene3D" id="1.10.3720.10">
    <property type="entry name" value="MetI-like"/>
    <property type="match status" value="1"/>
</dbReference>
<evidence type="ECO:0000256" key="2">
    <source>
        <dbReference type="ARBA" id="ARBA00022448"/>
    </source>
</evidence>
<keyword evidence="6 8" id="KW-0472">Membrane</keyword>
<evidence type="ECO:0000256" key="5">
    <source>
        <dbReference type="ARBA" id="ARBA00022989"/>
    </source>
</evidence>
<dbReference type="RefSeq" id="WP_155112937.1">
    <property type="nucleotide sequence ID" value="NZ_WMIB01000014.1"/>
</dbReference>
<sequence>MIGIRISRELKYSLIILIALLAFLAAPFLAPVDPLKIDLKERLLPASGSHFFGTDHLGRDIFSRLLAGAQNTVGTSLLILLLSCAIGLPIGLYCGYKSGIIDRIFMRMADAFMAFPDFIIAIILTGLIGPGMFNVVMSLVMVKWVGYARLVRSTILSEKEKEYIMMAKVNGAGDARILFRHLLPHAAGNLLVITTLDIGKIILLIASLSYIGLGAQPPVPEWGAMLNESKAFFYHTPHLMLYPGFAIMLTVLLFNLAGDRLRDRLDVRGRGGE</sequence>
<feature type="domain" description="ABC transmembrane type-1" evidence="9">
    <location>
        <begin position="69"/>
        <end position="258"/>
    </location>
</feature>
<dbReference type="InterPro" id="IPR050366">
    <property type="entry name" value="BP-dependent_transpt_permease"/>
</dbReference>
<keyword evidence="4 8" id="KW-0812">Transmembrane</keyword>
<dbReference type="InterPro" id="IPR000515">
    <property type="entry name" value="MetI-like"/>
</dbReference>
<evidence type="ECO:0000313" key="11">
    <source>
        <dbReference type="Proteomes" id="UP000434639"/>
    </source>
</evidence>
<comment type="caution">
    <text evidence="10">The sequence shown here is derived from an EMBL/GenBank/DDBJ whole genome shotgun (WGS) entry which is preliminary data.</text>
</comment>
<accession>A0A7X2S681</accession>
<feature type="transmembrane region" description="Helical" evidence="8">
    <location>
        <begin position="239"/>
        <end position="258"/>
    </location>
</feature>
<name>A0A7X2S681_9BACI</name>
<keyword evidence="3" id="KW-1003">Cell membrane</keyword>
<feature type="transmembrane region" description="Helical" evidence="8">
    <location>
        <begin position="108"/>
        <end position="127"/>
    </location>
</feature>
<dbReference type="SUPFAM" id="SSF161098">
    <property type="entry name" value="MetI-like"/>
    <property type="match status" value="1"/>
</dbReference>
<dbReference type="InterPro" id="IPR035906">
    <property type="entry name" value="MetI-like_sf"/>
</dbReference>
<comment type="subcellular location">
    <subcellularLocation>
        <location evidence="1 8">Cell membrane</location>
        <topology evidence="1 8">Multi-pass membrane protein</topology>
    </subcellularLocation>
</comment>
<evidence type="ECO:0000256" key="3">
    <source>
        <dbReference type="ARBA" id="ARBA00022475"/>
    </source>
</evidence>
<evidence type="ECO:0000256" key="1">
    <source>
        <dbReference type="ARBA" id="ARBA00004651"/>
    </source>
</evidence>
<dbReference type="AlphaFoldDB" id="A0A7X2S681"/>
<dbReference type="Proteomes" id="UP000434639">
    <property type="component" value="Unassembled WGS sequence"/>
</dbReference>
<dbReference type="PROSITE" id="PS50928">
    <property type="entry name" value="ABC_TM1"/>
    <property type="match status" value="1"/>
</dbReference>
<dbReference type="InterPro" id="IPR053385">
    <property type="entry name" value="ABC_transport_permease"/>
</dbReference>
<feature type="transmembrane region" description="Helical" evidence="8">
    <location>
        <begin position="73"/>
        <end position="96"/>
    </location>
</feature>
<evidence type="ECO:0000256" key="4">
    <source>
        <dbReference type="ARBA" id="ARBA00022692"/>
    </source>
</evidence>
<evidence type="ECO:0000256" key="6">
    <source>
        <dbReference type="ARBA" id="ARBA00023136"/>
    </source>
</evidence>
<protein>
    <submittedName>
        <fullName evidence="10">ABC transporter permease subunit</fullName>
    </submittedName>
</protein>
<reference evidence="10 11" key="1">
    <citation type="journal article" date="2017" name="Int. J. Syst. Evol. Microbiol.">
        <title>Bacillus mangrovi sp. nov., isolated from a sediment sample from a mangrove forest.</title>
        <authorList>
            <person name="Gupta V."/>
            <person name="Singh P.K."/>
            <person name="Korpole S."/>
            <person name="Tanuku N.R.S."/>
            <person name="Pinnaka A.K."/>
        </authorList>
    </citation>
    <scope>NUCLEOTIDE SEQUENCE [LARGE SCALE GENOMIC DNA]</scope>
    <source>
        <strain evidence="10 11">KCTC 33872</strain>
    </source>
</reference>
<dbReference type="OrthoDB" id="9797472at2"/>
<dbReference type="PANTHER" id="PTHR43386">
    <property type="entry name" value="OLIGOPEPTIDE TRANSPORT SYSTEM PERMEASE PROTEIN APPC"/>
    <property type="match status" value="1"/>
</dbReference>
<dbReference type="NCBIfam" id="NF045474">
    <property type="entry name" value="Opp2C"/>
    <property type="match status" value="1"/>
</dbReference>
<comment type="similarity">
    <text evidence="7">Belongs to the binding-protein-dependent transport system permease family. OppBC subfamily.</text>
</comment>
<dbReference type="GO" id="GO:0055085">
    <property type="term" value="P:transmembrane transport"/>
    <property type="evidence" value="ECO:0007669"/>
    <property type="project" value="InterPro"/>
</dbReference>
<dbReference type="PANTHER" id="PTHR43386:SF1">
    <property type="entry name" value="D,D-DIPEPTIDE TRANSPORT SYSTEM PERMEASE PROTEIN DDPC-RELATED"/>
    <property type="match status" value="1"/>
</dbReference>
<evidence type="ECO:0000256" key="7">
    <source>
        <dbReference type="ARBA" id="ARBA00024202"/>
    </source>
</evidence>
<keyword evidence="11" id="KW-1185">Reference proteome</keyword>
<dbReference type="Pfam" id="PF00528">
    <property type="entry name" value="BPD_transp_1"/>
    <property type="match status" value="1"/>
</dbReference>
<evidence type="ECO:0000256" key="8">
    <source>
        <dbReference type="RuleBase" id="RU363032"/>
    </source>
</evidence>
<keyword evidence="5 8" id="KW-1133">Transmembrane helix</keyword>
<dbReference type="EMBL" id="WMIB01000014">
    <property type="protein sequence ID" value="MTH54423.1"/>
    <property type="molecule type" value="Genomic_DNA"/>
</dbReference>
<evidence type="ECO:0000259" key="9">
    <source>
        <dbReference type="PROSITE" id="PS50928"/>
    </source>
</evidence>